<comment type="caution">
    <text evidence="6">The sequence shown here is derived from an EMBL/GenBank/DDBJ whole genome shotgun (WGS) entry which is preliminary data.</text>
</comment>
<dbReference type="InterPro" id="IPR003180">
    <property type="entry name" value="MPG"/>
</dbReference>
<dbReference type="NCBIfam" id="TIGR00567">
    <property type="entry name" value="3mg"/>
    <property type="match status" value="1"/>
</dbReference>
<evidence type="ECO:0000256" key="2">
    <source>
        <dbReference type="ARBA" id="ARBA00022763"/>
    </source>
</evidence>
<dbReference type="PANTHER" id="PTHR10429:SF0">
    <property type="entry name" value="DNA-3-METHYLADENINE GLYCOSYLASE"/>
    <property type="match status" value="1"/>
</dbReference>
<comment type="similarity">
    <text evidence="1 5">Belongs to the DNA glycosylase MPG family.</text>
</comment>
<dbReference type="GO" id="GO:0006284">
    <property type="term" value="P:base-excision repair"/>
    <property type="evidence" value="ECO:0007669"/>
    <property type="project" value="InterPro"/>
</dbReference>
<evidence type="ECO:0000256" key="1">
    <source>
        <dbReference type="ARBA" id="ARBA00009232"/>
    </source>
</evidence>
<keyword evidence="2 5" id="KW-0227">DNA damage</keyword>
<evidence type="ECO:0000256" key="3">
    <source>
        <dbReference type="ARBA" id="ARBA00022801"/>
    </source>
</evidence>
<dbReference type="Gene3D" id="3.10.300.10">
    <property type="entry name" value="Methylpurine-DNA glycosylase (MPG)"/>
    <property type="match status" value="2"/>
</dbReference>
<evidence type="ECO:0000313" key="6">
    <source>
        <dbReference type="EMBL" id="RCW31628.1"/>
    </source>
</evidence>
<dbReference type="OrthoDB" id="9794313at2"/>
<dbReference type="RefSeq" id="WP_106151709.1">
    <property type="nucleotide sequence ID" value="NZ_PVTS01000002.1"/>
</dbReference>
<evidence type="ECO:0000256" key="4">
    <source>
        <dbReference type="ARBA" id="ARBA00023204"/>
    </source>
</evidence>
<keyword evidence="7" id="KW-1185">Reference proteome</keyword>
<dbReference type="Proteomes" id="UP000252733">
    <property type="component" value="Unassembled WGS sequence"/>
</dbReference>
<dbReference type="PANTHER" id="PTHR10429">
    <property type="entry name" value="DNA-3-METHYLADENINE GLYCOSYLASE"/>
    <property type="match status" value="1"/>
</dbReference>
<gene>
    <name evidence="6" type="ORF">DFO77_11774</name>
</gene>
<dbReference type="HAMAP" id="MF_00527">
    <property type="entry name" value="3MGH"/>
    <property type="match status" value="1"/>
</dbReference>
<dbReference type="AlphaFoldDB" id="A0A2T0XRX5"/>
<sequence length="174" mass="19730">MRLPRDFFSRDVLEVAPELIGKILVRRFDDGSELRLTINEVEAYRGEEDLGCHASKGRTPRTEVMYHQGGLVYVYLIYGMYWLLNFTTGTEGHPQAVLIRGTTEIQGPGRIGRALNLDKSFYGEDSISSKRLWVENNKNLPGKPKIITSPRIGIDYAGENWAGKHWRFIEGNGS</sequence>
<reference evidence="6 7" key="1">
    <citation type="submission" date="2018-07" db="EMBL/GenBank/DDBJ databases">
        <title>Freshwater and sediment microbial communities from various areas in North America, analyzing microbe dynamics in response to fracking.</title>
        <authorList>
            <person name="Lamendella R."/>
        </authorList>
    </citation>
    <scope>NUCLEOTIDE SEQUENCE [LARGE SCALE GENOMIC DNA]</scope>
    <source>
        <strain evidence="6 7">160A</strain>
    </source>
</reference>
<dbReference type="STRING" id="1168289.GCA_000259075_03086"/>
<keyword evidence="3 5" id="KW-0378">Hydrolase</keyword>
<accession>A0A2T0XRX5</accession>
<evidence type="ECO:0000256" key="5">
    <source>
        <dbReference type="HAMAP-Rule" id="MF_00527"/>
    </source>
</evidence>
<dbReference type="EMBL" id="QPIZ01000017">
    <property type="protein sequence ID" value="RCW31628.1"/>
    <property type="molecule type" value="Genomic_DNA"/>
</dbReference>
<dbReference type="InterPro" id="IPR011034">
    <property type="entry name" value="Formyl_transferase-like_C_sf"/>
</dbReference>
<protein>
    <recommendedName>
        <fullName evidence="5">Putative 3-methyladenine DNA glycosylase</fullName>
        <ecNumber evidence="5">3.2.2.-</ecNumber>
    </recommendedName>
</protein>
<name>A0A2T0XRX5_9BACT</name>
<evidence type="ECO:0000313" key="7">
    <source>
        <dbReference type="Proteomes" id="UP000252733"/>
    </source>
</evidence>
<proteinExistence type="inferred from homology"/>
<dbReference type="GO" id="GO:0003677">
    <property type="term" value="F:DNA binding"/>
    <property type="evidence" value="ECO:0007669"/>
    <property type="project" value="InterPro"/>
</dbReference>
<keyword evidence="4 5" id="KW-0234">DNA repair</keyword>
<organism evidence="6 7">
    <name type="scientific">Marinilabilia salmonicolor</name>
    <dbReference type="NCBI Taxonomy" id="989"/>
    <lineage>
        <taxon>Bacteria</taxon>
        <taxon>Pseudomonadati</taxon>
        <taxon>Bacteroidota</taxon>
        <taxon>Bacteroidia</taxon>
        <taxon>Marinilabiliales</taxon>
        <taxon>Marinilabiliaceae</taxon>
        <taxon>Marinilabilia</taxon>
    </lineage>
</organism>
<dbReference type="CDD" id="cd00540">
    <property type="entry name" value="AAG"/>
    <property type="match status" value="1"/>
</dbReference>
<dbReference type="SUPFAM" id="SSF50486">
    <property type="entry name" value="FMT C-terminal domain-like"/>
    <property type="match status" value="1"/>
</dbReference>
<dbReference type="EC" id="3.2.2.-" evidence="5"/>
<dbReference type="InterPro" id="IPR036995">
    <property type="entry name" value="MPG_sf"/>
</dbReference>
<dbReference type="Pfam" id="PF02245">
    <property type="entry name" value="Pur_DNA_glyco"/>
    <property type="match status" value="2"/>
</dbReference>
<dbReference type="GO" id="GO:0003905">
    <property type="term" value="F:alkylbase DNA N-glycosylase activity"/>
    <property type="evidence" value="ECO:0007669"/>
    <property type="project" value="InterPro"/>
</dbReference>